<dbReference type="PANTHER" id="PTHR34976:SF1">
    <property type="entry name" value="TOXIN BC_0920"/>
    <property type="match status" value="1"/>
</dbReference>
<dbReference type="PROSITE" id="PS51756">
    <property type="entry name" value="LXG"/>
    <property type="match status" value="1"/>
</dbReference>
<reference evidence="3 4" key="1">
    <citation type="submission" date="2016-10" db="EMBL/GenBank/DDBJ databases">
        <authorList>
            <person name="de Groot N.N."/>
        </authorList>
    </citation>
    <scope>NUCLEOTIDE SEQUENCE [LARGE SCALE GENOMIC DNA]</scope>
    <source>
        <strain evidence="3 4">DSM 13760</strain>
    </source>
</reference>
<dbReference type="EMBL" id="FOHA01000001">
    <property type="protein sequence ID" value="SER50512.1"/>
    <property type="molecule type" value="Genomic_DNA"/>
</dbReference>
<evidence type="ECO:0000313" key="4">
    <source>
        <dbReference type="Proteomes" id="UP000198948"/>
    </source>
</evidence>
<dbReference type="OrthoDB" id="2195096at2"/>
<feature type="domain" description="LXG" evidence="2">
    <location>
        <begin position="1"/>
        <end position="215"/>
    </location>
</feature>
<dbReference type="Proteomes" id="UP000198948">
    <property type="component" value="Unassembled WGS sequence"/>
</dbReference>
<dbReference type="RefSeq" id="WP_092649234.1">
    <property type="nucleotide sequence ID" value="NZ_FOHA01000001.1"/>
</dbReference>
<dbReference type="STRING" id="142588.SAMN04488559_10175"/>
<name>A0A1H9PQJ2_9LACT</name>
<dbReference type="InterPro" id="IPR006829">
    <property type="entry name" value="LXG_dom"/>
</dbReference>
<sequence>MSLNMFLSEANGQKESVAVNCRETIIGMERIQQAIHQFVLEPSLTGKTYETAKNYFLNGYLPVTKGFILVSETMMNACETFVSRYESEVDVNSLQEDVLVSQIERYNQLSYNLENIDEPDAYVKTMIVSMQAMKQTTENKLNRLREYEVTSSAIFDELEHLLINLESGVRMLAEGKAWNAFSGTYSLTGLNMEWATNLNQSWKNREEKRNQHTYEIRRAPTKYMNYYQLFVDGVLDEEATKAYNELLTEKTLDDLKNILNRSKEVIDAASFLIGNTIKLVGGATTVITGIVGTVGGVTVVTLASGGTAIVVDGAIIATGSAVTAVGGVLVTDAWGQLQNPGDHYQFSNNGKITSKTFGKPIEATIGNKKHKLRVDAEPDGNKIQIQSGSGKNSPIDDRIRVDKITDKASIEGLIDNSIKKKLSKGKLDELINNIWKAFVWLTTK</sequence>
<gene>
    <name evidence="3" type="ORF">SAMN04488559_10175</name>
</gene>
<evidence type="ECO:0000313" key="3">
    <source>
        <dbReference type="EMBL" id="SER50512.1"/>
    </source>
</evidence>
<proteinExistence type="inferred from homology"/>
<organism evidence="3 4">
    <name type="scientific">Isobaculum melis</name>
    <dbReference type="NCBI Taxonomy" id="142588"/>
    <lineage>
        <taxon>Bacteria</taxon>
        <taxon>Bacillati</taxon>
        <taxon>Bacillota</taxon>
        <taxon>Bacilli</taxon>
        <taxon>Lactobacillales</taxon>
        <taxon>Carnobacteriaceae</taxon>
        <taxon>Isobaculum</taxon>
    </lineage>
</organism>
<comment type="similarity">
    <text evidence="1">In the N-terminal section; belongs to the LXG family.</text>
</comment>
<dbReference type="InterPro" id="IPR051768">
    <property type="entry name" value="Bact_secretion_toxin"/>
</dbReference>
<keyword evidence="4" id="KW-1185">Reference proteome</keyword>
<accession>A0A1H9PQJ2</accession>
<protein>
    <submittedName>
        <fullName evidence="3">LXG domain of WXG superfamily protein</fullName>
    </submittedName>
</protein>
<dbReference type="AlphaFoldDB" id="A0A1H9PQJ2"/>
<evidence type="ECO:0000256" key="1">
    <source>
        <dbReference type="ARBA" id="ARBA00034117"/>
    </source>
</evidence>
<evidence type="ECO:0000259" key="2">
    <source>
        <dbReference type="PROSITE" id="PS51756"/>
    </source>
</evidence>
<dbReference type="PANTHER" id="PTHR34976">
    <property type="entry name" value="RIBONUCLEASE YQCG-RELATED"/>
    <property type="match status" value="1"/>
</dbReference>